<comment type="subcellular location">
    <subcellularLocation>
        <location evidence="6">Cytoplasm</location>
    </subcellularLocation>
</comment>
<feature type="binding site" evidence="6">
    <location>
        <position position="505"/>
    </location>
    <ligand>
        <name>ATP</name>
        <dbReference type="ChEBI" id="CHEBI:30616"/>
    </ligand>
</feature>
<feature type="binding site" evidence="6">
    <location>
        <position position="226"/>
    </location>
    <ligand>
        <name>ATP</name>
        <dbReference type="ChEBI" id="CHEBI:30616"/>
    </ligand>
</feature>
<dbReference type="RefSeq" id="WP_217793997.1">
    <property type="nucleotide sequence ID" value="NZ_JAHSPG010000016.1"/>
</dbReference>
<evidence type="ECO:0000256" key="2">
    <source>
        <dbReference type="ARBA" id="ARBA00022741"/>
    </source>
</evidence>
<dbReference type="AlphaFoldDB" id="A0A9E2W6E1"/>
<sequence>MYRTHTCGELRLTNVNNEVTLAGWVQTVRKFGSITFIDLRDRYGITQLLFGEELNKQLDENPLGREFVLQVKGKVSERSNKNANIPTGDIEILVQEFSILNKSAVPPFTIQDDTDGGDDLRMKYRYLDLRRNAVKRNLELRYSVNRAARNFLHEQNFMDIETPFLIKSTPEGARDFVVPSRMNPGQFYALPQSPQTFKQLLMVSGYDRYYQVVKCFRDEDLRADRQPEFTQIDCEMCFVEQEDILNMFEGMIKHIFKTVKGVEITEKVERTTWEEAMWTYGNDKPDIRFGMKIANLKFPQHTFPAKAKAAGDVLEGANFGVFDNAETVVAIAVPGIAEYTRKQIDEVTEWVKRPQIGMQGLVNIKCNADGTFKSSVDKFYSEDKLKTIAEATGAKAGDLILILAGAEERTRKAMSELRLEMGKRLGMRKEDEFKLLWVLDFPLFEYAEEENRWVARHHPFTAPKPSDIPTMINNNPRIENAAEYLKHPYANIKANAYDMVLNGNEIGGGSIRIFQRELQEKMFEALGMDKEEQLHKFGFLLGAFEYGAPPHGGIAFGFDRLCSILGGSESIRDFIAFPKNNSGRDVMLDAPSSIDEKQLKELQIKLG</sequence>
<keyword evidence="3 6" id="KW-0067">ATP-binding</keyword>
<dbReference type="InterPro" id="IPR047089">
    <property type="entry name" value="Asp-tRNA-ligase_1_N"/>
</dbReference>
<dbReference type="InterPro" id="IPR006195">
    <property type="entry name" value="aa-tRNA-synth_II"/>
</dbReference>
<evidence type="ECO:0000313" key="9">
    <source>
        <dbReference type="Proteomes" id="UP000812270"/>
    </source>
</evidence>
<keyword evidence="2 6" id="KW-0547">Nucleotide-binding</keyword>
<feature type="binding site" evidence="6">
    <location>
        <position position="457"/>
    </location>
    <ligand>
        <name>L-aspartate</name>
        <dbReference type="ChEBI" id="CHEBI:29991"/>
    </ligand>
</feature>
<dbReference type="EC" id="6.1.1.12" evidence="6"/>
<protein>
    <recommendedName>
        <fullName evidence="6">Aspartate--tRNA ligase</fullName>
        <ecNumber evidence="6">6.1.1.12</ecNumber>
    </recommendedName>
    <alternativeName>
        <fullName evidence="6">Aspartyl-tRNA synthetase</fullName>
        <shortName evidence="6">AspRS</shortName>
    </alternativeName>
</protein>
<dbReference type="GO" id="GO:0006422">
    <property type="term" value="P:aspartyl-tRNA aminoacylation"/>
    <property type="evidence" value="ECO:0007669"/>
    <property type="project" value="UniProtKB-UniRule"/>
</dbReference>
<comment type="similarity">
    <text evidence="6">Belongs to the class-II aminoacyl-tRNA synthetase family. Type 1 subfamily.</text>
</comment>
<dbReference type="HAMAP" id="MF_00044">
    <property type="entry name" value="Asp_tRNA_synth_type1"/>
    <property type="match status" value="1"/>
</dbReference>
<dbReference type="PROSITE" id="PS50862">
    <property type="entry name" value="AA_TRNA_LIGASE_II"/>
    <property type="match status" value="1"/>
</dbReference>
<feature type="binding site" evidence="6">
    <location>
        <position position="171"/>
    </location>
    <ligand>
        <name>L-aspartate</name>
        <dbReference type="ChEBI" id="CHEBI:29991"/>
    </ligand>
</feature>
<evidence type="ECO:0000313" key="8">
    <source>
        <dbReference type="EMBL" id="MBV4359733.1"/>
    </source>
</evidence>
<dbReference type="PANTHER" id="PTHR22594:SF5">
    <property type="entry name" value="ASPARTATE--TRNA LIGASE, MITOCHONDRIAL"/>
    <property type="match status" value="1"/>
</dbReference>
<keyword evidence="1 6" id="KW-0436">Ligase</keyword>
<feature type="binding site" evidence="6">
    <location>
        <position position="217"/>
    </location>
    <ligand>
        <name>L-aspartate</name>
        <dbReference type="ChEBI" id="CHEBI:29991"/>
    </ligand>
</feature>
<dbReference type="CDD" id="cd00777">
    <property type="entry name" value="AspRS_core"/>
    <property type="match status" value="1"/>
</dbReference>
<feature type="binding site" evidence="6">
    <location>
        <position position="512"/>
    </location>
    <ligand>
        <name>L-aspartate</name>
        <dbReference type="ChEBI" id="CHEBI:29991"/>
    </ligand>
</feature>
<name>A0A9E2W6E1_9BACT</name>
<keyword evidence="5 6" id="KW-0030">Aminoacyl-tRNA synthetase</keyword>
<dbReference type="GO" id="GO:0005737">
    <property type="term" value="C:cytoplasm"/>
    <property type="evidence" value="ECO:0007669"/>
    <property type="project" value="UniProtKB-SubCell"/>
</dbReference>
<dbReference type="NCBIfam" id="NF001750">
    <property type="entry name" value="PRK00476.1"/>
    <property type="match status" value="1"/>
</dbReference>
<dbReference type="CDD" id="cd04317">
    <property type="entry name" value="EcAspRS_like_N"/>
    <property type="match status" value="1"/>
</dbReference>
<keyword evidence="4 6" id="KW-0648">Protein biosynthesis</keyword>
<dbReference type="GO" id="GO:0004815">
    <property type="term" value="F:aspartate-tRNA ligase activity"/>
    <property type="evidence" value="ECO:0007669"/>
    <property type="project" value="UniProtKB-UniRule"/>
</dbReference>
<dbReference type="GO" id="GO:0003676">
    <property type="term" value="F:nucleic acid binding"/>
    <property type="evidence" value="ECO:0007669"/>
    <property type="project" value="InterPro"/>
</dbReference>
<evidence type="ECO:0000256" key="4">
    <source>
        <dbReference type="ARBA" id="ARBA00022917"/>
    </source>
</evidence>
<dbReference type="Pfam" id="PF01336">
    <property type="entry name" value="tRNA_anti-codon"/>
    <property type="match status" value="1"/>
</dbReference>
<keyword evidence="9" id="KW-1185">Reference proteome</keyword>
<dbReference type="NCBIfam" id="TIGR00459">
    <property type="entry name" value="aspS_bact"/>
    <property type="match status" value="1"/>
</dbReference>
<comment type="subunit">
    <text evidence="6">Homodimer.</text>
</comment>
<accession>A0A9E2W6E1</accession>
<dbReference type="Pfam" id="PF00152">
    <property type="entry name" value="tRNA-synt_2"/>
    <property type="match status" value="1"/>
</dbReference>
<dbReference type="InterPro" id="IPR004524">
    <property type="entry name" value="Asp-tRNA-ligase_1"/>
</dbReference>
<evidence type="ECO:0000259" key="7">
    <source>
        <dbReference type="PROSITE" id="PS50862"/>
    </source>
</evidence>
<evidence type="ECO:0000256" key="1">
    <source>
        <dbReference type="ARBA" id="ARBA00022598"/>
    </source>
</evidence>
<dbReference type="Pfam" id="PF02938">
    <property type="entry name" value="GAD"/>
    <property type="match status" value="1"/>
</dbReference>
<evidence type="ECO:0000256" key="3">
    <source>
        <dbReference type="ARBA" id="ARBA00022840"/>
    </source>
</evidence>
<evidence type="ECO:0000256" key="5">
    <source>
        <dbReference type="ARBA" id="ARBA00023146"/>
    </source>
</evidence>
<comment type="caution">
    <text evidence="8">The sequence shown here is derived from an EMBL/GenBank/DDBJ whole genome shotgun (WGS) entry which is preliminary data.</text>
</comment>
<proteinExistence type="inferred from homology"/>
<gene>
    <name evidence="6 8" type="primary">aspS</name>
    <name evidence="8" type="ORF">KTO63_21365</name>
</gene>
<evidence type="ECO:0000256" key="6">
    <source>
        <dbReference type="HAMAP-Rule" id="MF_00044"/>
    </source>
</evidence>
<dbReference type="InterPro" id="IPR004365">
    <property type="entry name" value="NA-bd_OB_tRNA"/>
</dbReference>
<dbReference type="InterPro" id="IPR047090">
    <property type="entry name" value="AspRS_core"/>
</dbReference>
<dbReference type="Proteomes" id="UP000812270">
    <property type="component" value="Unassembled WGS sequence"/>
</dbReference>
<dbReference type="EMBL" id="JAHSPG010000016">
    <property type="protein sequence ID" value="MBV4359733.1"/>
    <property type="molecule type" value="Genomic_DNA"/>
</dbReference>
<comment type="function">
    <text evidence="6">Catalyzes the attachment of L-aspartate to tRNA(Asp) in a two-step reaction: L-aspartate is first activated by ATP to form Asp-AMP and then transferred to the acceptor end of tRNA(Asp).</text>
</comment>
<dbReference type="PANTHER" id="PTHR22594">
    <property type="entry name" value="ASPARTYL/LYSYL-TRNA SYNTHETASE"/>
    <property type="match status" value="1"/>
</dbReference>
<dbReference type="InterPro" id="IPR029351">
    <property type="entry name" value="GAD_dom"/>
</dbReference>
<organism evidence="8 9">
    <name type="scientific">Pinibacter aurantiacus</name>
    <dbReference type="NCBI Taxonomy" id="2851599"/>
    <lineage>
        <taxon>Bacteria</taxon>
        <taxon>Pseudomonadati</taxon>
        <taxon>Bacteroidota</taxon>
        <taxon>Chitinophagia</taxon>
        <taxon>Chitinophagales</taxon>
        <taxon>Chitinophagaceae</taxon>
        <taxon>Pinibacter</taxon>
    </lineage>
</organism>
<feature type="region of interest" description="Aspartate" evidence="6">
    <location>
        <begin position="195"/>
        <end position="198"/>
    </location>
</feature>
<reference evidence="8" key="1">
    <citation type="submission" date="2021-06" db="EMBL/GenBank/DDBJ databases">
        <authorList>
            <person name="Huq M.A."/>
        </authorList>
    </citation>
    <scope>NUCLEOTIDE SEQUENCE</scope>
    <source>
        <strain evidence="8">MAH-26</strain>
    </source>
</reference>
<dbReference type="GO" id="GO:0005524">
    <property type="term" value="F:ATP binding"/>
    <property type="evidence" value="ECO:0007669"/>
    <property type="project" value="UniProtKB-UniRule"/>
</dbReference>
<feature type="binding site" evidence="6">
    <location>
        <begin position="557"/>
        <end position="560"/>
    </location>
    <ligand>
        <name>ATP</name>
        <dbReference type="ChEBI" id="CHEBI:30616"/>
    </ligand>
</feature>
<feature type="binding site" evidence="6">
    <location>
        <begin position="217"/>
        <end position="219"/>
    </location>
    <ligand>
        <name>ATP</name>
        <dbReference type="ChEBI" id="CHEBI:30616"/>
    </ligand>
</feature>
<comment type="caution">
    <text evidence="6">Lacks conserved residue(s) required for the propagation of feature annotation.</text>
</comment>
<dbReference type="InterPro" id="IPR004364">
    <property type="entry name" value="Aa-tRNA-synt_II"/>
</dbReference>
<feature type="domain" description="Aminoacyl-transfer RNA synthetases class-II family profile" evidence="7">
    <location>
        <begin position="138"/>
        <end position="578"/>
    </location>
</feature>
<keyword evidence="6" id="KW-0963">Cytoplasm</keyword>
<comment type="catalytic activity">
    <reaction evidence="6">
        <text>tRNA(Asp) + L-aspartate + ATP = L-aspartyl-tRNA(Asp) + AMP + diphosphate</text>
        <dbReference type="Rhea" id="RHEA:19649"/>
        <dbReference type="Rhea" id="RHEA-COMP:9660"/>
        <dbReference type="Rhea" id="RHEA-COMP:9678"/>
        <dbReference type="ChEBI" id="CHEBI:29991"/>
        <dbReference type="ChEBI" id="CHEBI:30616"/>
        <dbReference type="ChEBI" id="CHEBI:33019"/>
        <dbReference type="ChEBI" id="CHEBI:78442"/>
        <dbReference type="ChEBI" id="CHEBI:78516"/>
        <dbReference type="ChEBI" id="CHEBI:456215"/>
        <dbReference type="EC" id="6.1.1.12"/>
    </reaction>
</comment>